<dbReference type="InterPro" id="IPR005119">
    <property type="entry name" value="LysR_subst-bd"/>
</dbReference>
<evidence type="ECO:0000256" key="3">
    <source>
        <dbReference type="ARBA" id="ARBA00023125"/>
    </source>
</evidence>
<evidence type="ECO:0000256" key="1">
    <source>
        <dbReference type="ARBA" id="ARBA00009437"/>
    </source>
</evidence>
<dbReference type="Gene3D" id="1.10.10.10">
    <property type="entry name" value="Winged helix-like DNA-binding domain superfamily/Winged helix DNA-binding domain"/>
    <property type="match status" value="1"/>
</dbReference>
<dbReference type="PANTHER" id="PTHR30537">
    <property type="entry name" value="HTH-TYPE TRANSCRIPTIONAL REGULATOR"/>
    <property type="match status" value="1"/>
</dbReference>
<dbReference type="Pfam" id="PF00126">
    <property type="entry name" value="HTH_1"/>
    <property type="match status" value="1"/>
</dbReference>
<dbReference type="SUPFAM" id="SSF53850">
    <property type="entry name" value="Periplasmic binding protein-like II"/>
    <property type="match status" value="1"/>
</dbReference>
<dbReference type="EMBL" id="BAAAEM010000002">
    <property type="protein sequence ID" value="GAA0466167.1"/>
    <property type="molecule type" value="Genomic_DNA"/>
</dbReference>
<evidence type="ECO:0000313" key="6">
    <source>
        <dbReference type="EMBL" id="GAA0466167.1"/>
    </source>
</evidence>
<organism evidence="6 7">
    <name type="scientific">Parasphingorhabdus litoris</name>
    <dbReference type="NCBI Taxonomy" id="394733"/>
    <lineage>
        <taxon>Bacteria</taxon>
        <taxon>Pseudomonadati</taxon>
        <taxon>Pseudomonadota</taxon>
        <taxon>Alphaproteobacteria</taxon>
        <taxon>Sphingomonadales</taxon>
        <taxon>Sphingomonadaceae</taxon>
        <taxon>Parasphingorhabdus</taxon>
    </lineage>
</organism>
<dbReference type="Gene3D" id="3.40.190.290">
    <property type="match status" value="1"/>
</dbReference>
<comment type="similarity">
    <text evidence="1">Belongs to the LysR transcriptional regulatory family.</text>
</comment>
<comment type="caution">
    <text evidence="6">The sequence shown here is derived from an EMBL/GenBank/DDBJ whole genome shotgun (WGS) entry which is preliminary data.</text>
</comment>
<name>A0ABN1A2T6_9SPHN</name>
<evidence type="ECO:0000256" key="4">
    <source>
        <dbReference type="ARBA" id="ARBA00023163"/>
    </source>
</evidence>
<reference evidence="6 7" key="1">
    <citation type="journal article" date="2019" name="Int. J. Syst. Evol. Microbiol.">
        <title>The Global Catalogue of Microorganisms (GCM) 10K type strain sequencing project: providing services to taxonomists for standard genome sequencing and annotation.</title>
        <authorList>
            <consortium name="The Broad Institute Genomics Platform"/>
            <consortium name="The Broad Institute Genome Sequencing Center for Infectious Disease"/>
            <person name="Wu L."/>
            <person name="Ma J."/>
        </authorList>
    </citation>
    <scope>NUCLEOTIDE SEQUENCE [LARGE SCALE GENOMIC DNA]</scope>
    <source>
        <strain evidence="6 7">JCM 14162</strain>
    </source>
</reference>
<keyword evidence="4" id="KW-0804">Transcription</keyword>
<evidence type="ECO:0000313" key="7">
    <source>
        <dbReference type="Proteomes" id="UP001500713"/>
    </source>
</evidence>
<feature type="domain" description="HTH lysR-type" evidence="5">
    <location>
        <begin position="5"/>
        <end position="62"/>
    </location>
</feature>
<accession>A0ABN1A2T6</accession>
<dbReference type="InterPro" id="IPR036388">
    <property type="entry name" value="WH-like_DNA-bd_sf"/>
</dbReference>
<dbReference type="InterPro" id="IPR058163">
    <property type="entry name" value="LysR-type_TF_proteobact-type"/>
</dbReference>
<keyword evidence="2" id="KW-0805">Transcription regulation</keyword>
<gene>
    <name evidence="6" type="ORF">GCM10009096_03540</name>
</gene>
<dbReference type="InterPro" id="IPR000847">
    <property type="entry name" value="LysR_HTH_N"/>
</dbReference>
<evidence type="ECO:0000259" key="5">
    <source>
        <dbReference type="PROSITE" id="PS50931"/>
    </source>
</evidence>
<dbReference type="PROSITE" id="PS50931">
    <property type="entry name" value="HTH_LYSR"/>
    <property type="match status" value="1"/>
</dbReference>
<proteinExistence type="inferred from homology"/>
<dbReference type="RefSeq" id="WP_229954097.1">
    <property type="nucleotide sequence ID" value="NZ_BAAAEM010000002.1"/>
</dbReference>
<keyword evidence="3" id="KW-0238">DNA-binding</keyword>
<dbReference type="InterPro" id="IPR036390">
    <property type="entry name" value="WH_DNA-bd_sf"/>
</dbReference>
<protein>
    <submittedName>
        <fullName evidence="6">LysR family transcriptional regulator</fullName>
    </submittedName>
</protein>
<evidence type="ECO:0000256" key="2">
    <source>
        <dbReference type="ARBA" id="ARBA00023015"/>
    </source>
</evidence>
<keyword evidence="7" id="KW-1185">Reference proteome</keyword>
<dbReference type="Proteomes" id="UP001500713">
    <property type="component" value="Unassembled WGS sequence"/>
</dbReference>
<dbReference type="SUPFAM" id="SSF46785">
    <property type="entry name" value="Winged helix' DNA-binding domain"/>
    <property type="match status" value="1"/>
</dbReference>
<dbReference type="Pfam" id="PF03466">
    <property type="entry name" value="LysR_substrate"/>
    <property type="match status" value="1"/>
</dbReference>
<sequence>MDQNMDWEDIKTFREVMNGGTVRAAAKSLNVHHSTVSRRIDHLEKALGVTLFERRPEGYFPTSAGEDLAQAAGTFADDLVKVERHIAGRDNELSGKLRVTMAEPFATTMFASRLPEFCDAYPGLELEILTSYDLLDVARREADIAIRMDNNPPDTLVGKRLFAYTTSVYAHPDYLARHDFVNHPEQARWLGWTDRESRFPDWTQETEFARVPVWGNFASIGLQIEMARAAMGLVMIPCIAGDAMPDLVRATKRDPTPSRDIWILTHEDLRRTARVRAFMDFAEEVLRDNQAMLKGELQDKVNQSPLVN</sequence>
<dbReference type="PANTHER" id="PTHR30537:SF3">
    <property type="entry name" value="TRANSCRIPTIONAL REGULATORY PROTEIN"/>
    <property type="match status" value="1"/>
</dbReference>